<evidence type="ECO:0000256" key="1">
    <source>
        <dbReference type="SAM" id="MobiDB-lite"/>
    </source>
</evidence>
<accession>A0AAW2P2P4</accession>
<dbReference type="EMBL" id="JACGWJ010000018">
    <property type="protein sequence ID" value="KAL0349798.1"/>
    <property type="molecule type" value="Genomic_DNA"/>
</dbReference>
<organism evidence="2">
    <name type="scientific">Sesamum radiatum</name>
    <name type="common">Black benniseed</name>
    <dbReference type="NCBI Taxonomy" id="300843"/>
    <lineage>
        <taxon>Eukaryota</taxon>
        <taxon>Viridiplantae</taxon>
        <taxon>Streptophyta</taxon>
        <taxon>Embryophyta</taxon>
        <taxon>Tracheophyta</taxon>
        <taxon>Spermatophyta</taxon>
        <taxon>Magnoliopsida</taxon>
        <taxon>eudicotyledons</taxon>
        <taxon>Gunneridae</taxon>
        <taxon>Pentapetalae</taxon>
        <taxon>asterids</taxon>
        <taxon>lamiids</taxon>
        <taxon>Lamiales</taxon>
        <taxon>Pedaliaceae</taxon>
        <taxon>Sesamum</taxon>
    </lineage>
</organism>
<evidence type="ECO:0000313" key="2">
    <source>
        <dbReference type="EMBL" id="KAL0349798.1"/>
    </source>
</evidence>
<name>A0AAW2P2P4_SESRA</name>
<proteinExistence type="predicted"/>
<sequence length="56" mass="5983">MATTAGGTSPPLRSYRDAVASAAVRPPPPPVSFDTASFRPMGMLTWDQGMKVLRFS</sequence>
<reference evidence="2" key="1">
    <citation type="submission" date="2020-06" db="EMBL/GenBank/DDBJ databases">
        <authorList>
            <person name="Li T."/>
            <person name="Hu X."/>
            <person name="Zhang T."/>
            <person name="Song X."/>
            <person name="Zhang H."/>
            <person name="Dai N."/>
            <person name="Sheng W."/>
            <person name="Hou X."/>
            <person name="Wei L."/>
        </authorList>
    </citation>
    <scope>NUCLEOTIDE SEQUENCE</scope>
    <source>
        <strain evidence="2">G02</strain>
        <tissue evidence="2">Leaf</tissue>
    </source>
</reference>
<protein>
    <submittedName>
        <fullName evidence="2">Uncharacterized protein</fullName>
    </submittedName>
</protein>
<dbReference type="AlphaFoldDB" id="A0AAW2P2P4"/>
<reference evidence="2" key="2">
    <citation type="journal article" date="2024" name="Plant">
        <title>Genomic evolution and insights into agronomic trait innovations of Sesamum species.</title>
        <authorList>
            <person name="Miao H."/>
            <person name="Wang L."/>
            <person name="Qu L."/>
            <person name="Liu H."/>
            <person name="Sun Y."/>
            <person name="Le M."/>
            <person name="Wang Q."/>
            <person name="Wei S."/>
            <person name="Zheng Y."/>
            <person name="Lin W."/>
            <person name="Duan Y."/>
            <person name="Cao H."/>
            <person name="Xiong S."/>
            <person name="Wang X."/>
            <person name="Wei L."/>
            <person name="Li C."/>
            <person name="Ma Q."/>
            <person name="Ju M."/>
            <person name="Zhao R."/>
            <person name="Li G."/>
            <person name="Mu C."/>
            <person name="Tian Q."/>
            <person name="Mei H."/>
            <person name="Zhang T."/>
            <person name="Gao T."/>
            <person name="Zhang H."/>
        </authorList>
    </citation>
    <scope>NUCLEOTIDE SEQUENCE</scope>
    <source>
        <strain evidence="2">G02</strain>
    </source>
</reference>
<gene>
    <name evidence="2" type="ORF">Sradi_4129000</name>
</gene>
<comment type="caution">
    <text evidence="2">The sequence shown here is derived from an EMBL/GenBank/DDBJ whole genome shotgun (WGS) entry which is preliminary data.</text>
</comment>
<feature type="region of interest" description="Disordered" evidence="1">
    <location>
        <begin position="1"/>
        <end position="31"/>
    </location>
</feature>